<dbReference type="Pfam" id="PF01814">
    <property type="entry name" value="Hemerythrin"/>
    <property type="match status" value="1"/>
</dbReference>
<evidence type="ECO:0000313" key="3">
    <source>
        <dbReference type="Proteomes" id="UP001152519"/>
    </source>
</evidence>
<comment type="caution">
    <text evidence="2">The sequence shown here is derived from an EMBL/GenBank/DDBJ whole genome shotgun (WGS) entry which is preliminary data.</text>
</comment>
<reference evidence="2" key="1">
    <citation type="submission" date="2021-05" db="EMBL/GenBank/DDBJ databases">
        <authorList>
            <person name="Arsene-Ploetze F."/>
        </authorList>
    </citation>
    <scope>NUCLEOTIDE SEQUENCE</scope>
    <source>
        <strain evidence="2">DSM 42138</strain>
    </source>
</reference>
<dbReference type="AlphaFoldDB" id="A0A9W4GVY8"/>
<protein>
    <submittedName>
        <fullName evidence="2">Hemerythrin domain-containing protein</fullName>
    </submittedName>
</protein>
<name>A0A9W4GVY8_9ACTN</name>
<dbReference type="RefSeq" id="WP_251501341.1">
    <property type="nucleotide sequence ID" value="NZ_CAJSLV010000114.1"/>
</dbReference>
<dbReference type="EMBL" id="CAJSLV010000114">
    <property type="protein sequence ID" value="CAG6399087.1"/>
    <property type="molecule type" value="Genomic_DNA"/>
</dbReference>
<feature type="domain" description="Hemerythrin-like" evidence="1">
    <location>
        <begin position="15"/>
        <end position="155"/>
    </location>
</feature>
<gene>
    <name evidence="2" type="ORF">SCOCK_80242</name>
</gene>
<dbReference type="Proteomes" id="UP001152519">
    <property type="component" value="Unassembled WGS sequence"/>
</dbReference>
<dbReference type="InterPro" id="IPR012312">
    <property type="entry name" value="Hemerythrin-like"/>
</dbReference>
<sequence>MSATPAPHHEGPRLYQELLAVHGIMRRGAALVADSFARLAAGDPVDHKALVAASRWLVEFVHHHHRSEDELLWPVLREQFPAAVADLDRLTTEHEALDAELDALTEATGAIAAVLNGKGGANVVAVVGLAATAANPAAQNVRDILANHLGAEEPVLRTLFPQVPDAQITRLRQAVVDGAPRSGPHLVLGLMALPEPVPGYAEMRANLPAPLRWSTPLLVNRYRALARSLGAAGDPATARQAG</sequence>
<dbReference type="Gene3D" id="1.20.120.520">
    <property type="entry name" value="nmb1532 protein domain like"/>
    <property type="match status" value="1"/>
</dbReference>
<evidence type="ECO:0000313" key="2">
    <source>
        <dbReference type="EMBL" id="CAG6399087.1"/>
    </source>
</evidence>
<evidence type="ECO:0000259" key="1">
    <source>
        <dbReference type="Pfam" id="PF01814"/>
    </source>
</evidence>
<organism evidence="2 3">
    <name type="scientific">Actinacidiphila cocklensis</name>
    <dbReference type="NCBI Taxonomy" id="887465"/>
    <lineage>
        <taxon>Bacteria</taxon>
        <taxon>Bacillati</taxon>
        <taxon>Actinomycetota</taxon>
        <taxon>Actinomycetes</taxon>
        <taxon>Kitasatosporales</taxon>
        <taxon>Streptomycetaceae</taxon>
        <taxon>Actinacidiphila</taxon>
    </lineage>
</organism>
<accession>A0A9W4GVY8</accession>
<proteinExistence type="predicted"/>
<keyword evidence="3" id="KW-1185">Reference proteome</keyword>
<dbReference type="CDD" id="cd12108">
    <property type="entry name" value="Hr-like"/>
    <property type="match status" value="1"/>
</dbReference>